<dbReference type="EMBL" id="QWDC01000002">
    <property type="protein sequence ID" value="RFZ92356.1"/>
    <property type="molecule type" value="Genomic_DNA"/>
</dbReference>
<gene>
    <name evidence="2" type="ORF">D0C36_13065</name>
</gene>
<evidence type="ECO:0000313" key="2">
    <source>
        <dbReference type="EMBL" id="RFZ92356.1"/>
    </source>
</evidence>
<reference evidence="2 3" key="1">
    <citation type="submission" date="2018-08" db="EMBL/GenBank/DDBJ databases">
        <title>Mucilaginibacter sp. MYSH2.</title>
        <authorList>
            <person name="Seo T."/>
        </authorList>
    </citation>
    <scope>NUCLEOTIDE SEQUENCE [LARGE SCALE GENOMIC DNA]</scope>
    <source>
        <strain evidence="2 3">MYSH2</strain>
    </source>
</reference>
<protein>
    <recommendedName>
        <fullName evidence="4">DUF4382 domain-containing protein</fullName>
    </recommendedName>
</protein>
<dbReference type="AlphaFoldDB" id="A0A372NSX5"/>
<organism evidence="2 3">
    <name type="scientific">Mucilaginibacter conchicola</name>
    <dbReference type="NCBI Taxonomy" id="2303333"/>
    <lineage>
        <taxon>Bacteria</taxon>
        <taxon>Pseudomonadati</taxon>
        <taxon>Bacteroidota</taxon>
        <taxon>Sphingobacteriia</taxon>
        <taxon>Sphingobacteriales</taxon>
        <taxon>Sphingobacteriaceae</taxon>
        <taxon>Mucilaginibacter</taxon>
    </lineage>
</organism>
<keyword evidence="3" id="KW-1185">Reference proteome</keyword>
<dbReference type="PROSITE" id="PS51257">
    <property type="entry name" value="PROKAR_LIPOPROTEIN"/>
    <property type="match status" value="1"/>
</dbReference>
<comment type="caution">
    <text evidence="2">The sequence shown here is derived from an EMBL/GenBank/DDBJ whole genome shotgun (WGS) entry which is preliminary data.</text>
</comment>
<evidence type="ECO:0008006" key="4">
    <source>
        <dbReference type="Google" id="ProtNLM"/>
    </source>
</evidence>
<feature type="chain" id="PRO_5017001842" description="DUF4382 domain-containing protein" evidence="1">
    <location>
        <begin position="22"/>
        <end position="246"/>
    </location>
</feature>
<sequence length="246" mass="25927">MKKSLLTLSAAGILFASLLTSCSKDKGASPTAAQAEMGFQLTADNSQSAVGTNAVTGGLAVNDASQAAIKWTSVIANITRFKLEAKKNGKETEVTTKNVANLDLLNLASAPITALVDTGHYSEIEVKIFLTKSSGNDIPLTAKGTFTTSGGATVPIEFDYNDDAIIKAEVKNVAVDATTDVTSKISLHLNRLLMGIPARTIDQATRTSGTIVVSSSSNATIYNQVIANVRLAFEAHEFEHHRRGSN</sequence>
<evidence type="ECO:0000256" key="1">
    <source>
        <dbReference type="SAM" id="SignalP"/>
    </source>
</evidence>
<dbReference type="OrthoDB" id="792586at2"/>
<dbReference type="RefSeq" id="WP_117392066.1">
    <property type="nucleotide sequence ID" value="NZ_QWDC01000002.1"/>
</dbReference>
<keyword evidence="1" id="KW-0732">Signal</keyword>
<feature type="signal peptide" evidence="1">
    <location>
        <begin position="1"/>
        <end position="21"/>
    </location>
</feature>
<name>A0A372NSX5_9SPHI</name>
<evidence type="ECO:0000313" key="3">
    <source>
        <dbReference type="Proteomes" id="UP000264217"/>
    </source>
</evidence>
<dbReference type="Proteomes" id="UP000264217">
    <property type="component" value="Unassembled WGS sequence"/>
</dbReference>
<accession>A0A372NSX5</accession>
<proteinExistence type="predicted"/>